<dbReference type="Pfam" id="PF24883">
    <property type="entry name" value="NPHP3_N"/>
    <property type="match status" value="1"/>
</dbReference>
<keyword evidence="1" id="KW-0677">Repeat</keyword>
<proteinExistence type="predicted"/>
<dbReference type="CDD" id="cd21037">
    <property type="entry name" value="MLKL_NTD"/>
    <property type="match status" value="1"/>
</dbReference>
<comment type="caution">
    <text evidence="4">The sequence shown here is derived from an EMBL/GenBank/DDBJ whole genome shotgun (WGS) entry which is preliminary data.</text>
</comment>
<name>A0A4Q2DTH3_9AGAR</name>
<organism evidence="4 5">
    <name type="scientific">Candolleomyces aberdarensis</name>
    <dbReference type="NCBI Taxonomy" id="2316362"/>
    <lineage>
        <taxon>Eukaryota</taxon>
        <taxon>Fungi</taxon>
        <taxon>Dikarya</taxon>
        <taxon>Basidiomycota</taxon>
        <taxon>Agaricomycotina</taxon>
        <taxon>Agaricomycetes</taxon>
        <taxon>Agaricomycetidae</taxon>
        <taxon>Agaricales</taxon>
        <taxon>Agaricineae</taxon>
        <taxon>Psathyrellaceae</taxon>
        <taxon>Candolleomyces</taxon>
    </lineage>
</organism>
<protein>
    <recommendedName>
        <fullName evidence="3">Nephrocystin 3-like N-terminal domain-containing protein</fullName>
    </recommendedName>
</protein>
<dbReference type="Gene3D" id="3.40.50.300">
    <property type="entry name" value="P-loop containing nucleotide triphosphate hydrolases"/>
    <property type="match status" value="1"/>
</dbReference>
<dbReference type="InterPro" id="IPR056884">
    <property type="entry name" value="NPHP3-like_N"/>
</dbReference>
<dbReference type="SUPFAM" id="SSF52540">
    <property type="entry name" value="P-loop containing nucleoside triphosphate hydrolases"/>
    <property type="match status" value="1"/>
</dbReference>
<dbReference type="EMBL" id="SDEE01000055">
    <property type="protein sequence ID" value="RXW22986.1"/>
    <property type="molecule type" value="Genomic_DNA"/>
</dbReference>
<keyword evidence="5" id="KW-1185">Reference proteome</keyword>
<reference evidence="4 5" key="1">
    <citation type="submission" date="2019-01" db="EMBL/GenBank/DDBJ databases">
        <title>Draft genome sequence of Psathyrella aberdarensis IHI B618.</title>
        <authorList>
            <person name="Buettner E."/>
            <person name="Kellner H."/>
        </authorList>
    </citation>
    <scope>NUCLEOTIDE SEQUENCE [LARGE SCALE GENOMIC DNA]</scope>
    <source>
        <strain evidence="4 5">IHI B618</strain>
    </source>
</reference>
<dbReference type="STRING" id="2316362.A0A4Q2DTH3"/>
<gene>
    <name evidence="4" type="ORF">EST38_g2888</name>
</gene>
<dbReference type="PANTHER" id="PTHR10039">
    <property type="entry name" value="AMELOGENIN"/>
    <property type="match status" value="1"/>
</dbReference>
<dbReference type="OrthoDB" id="3027122at2759"/>
<dbReference type="Proteomes" id="UP000290288">
    <property type="component" value="Unassembled WGS sequence"/>
</dbReference>
<dbReference type="AlphaFoldDB" id="A0A4Q2DTH3"/>
<accession>A0A4Q2DTH3</accession>
<evidence type="ECO:0000313" key="5">
    <source>
        <dbReference type="Proteomes" id="UP000290288"/>
    </source>
</evidence>
<feature type="region of interest" description="Disordered" evidence="2">
    <location>
        <begin position="27"/>
        <end position="50"/>
    </location>
</feature>
<evidence type="ECO:0000256" key="2">
    <source>
        <dbReference type="SAM" id="MobiDB-lite"/>
    </source>
</evidence>
<evidence type="ECO:0000259" key="3">
    <source>
        <dbReference type="Pfam" id="PF24883"/>
    </source>
</evidence>
<feature type="domain" description="Nephrocystin 3-like N-terminal" evidence="3">
    <location>
        <begin position="265"/>
        <end position="419"/>
    </location>
</feature>
<evidence type="ECO:0000313" key="4">
    <source>
        <dbReference type="EMBL" id="RXW22986.1"/>
    </source>
</evidence>
<dbReference type="InterPro" id="IPR059179">
    <property type="entry name" value="MLKL-like_MCAfunc"/>
</dbReference>
<sequence length="736" mass="82450">MDPPKRPRRRDEAKELLKHPLKFFKEHFGSRDPTPSLSRPTFHPKGRLGSKAYEGVKTTLRRIVDVSDVFPPLKSTAAGLLAICNTIDAYGENHEEFDALLKRVEALTRIIDKSPPNVETGVQDRFSGLSRTLEQKKEILQDKLNPNRSGVERAFLTDQDKQAVLKLTQEIRFAIEIAMFDATIENMTETLQIVKGVDWLKERIEIIEDHSGVMRNIEEAVRSLKRSNTFEKLGGVEGAEFDNAQRGSGCTPGSRISLLAMLLVWAKDLRSPHLFWLSGLAGTGKTTVSKTFCSQLNNRGLLGASFFCTLSELDKKDVYLIIPTLARILAEERPKFGDALQKILESDKACRNPTKMDLNEQYTKLILQPAERTFAADELLVLGVDALDECENKDAVRLFIAAILSQKPTTPLKFFLTSRPEISLRESFGTSTHHRWLCLHDIEASIVKADILLYLNHQFKCIPRVYNHYQAESNWPPPEIQTIAEFSGALFIIAATMVAYIATYSGNSLKRFQELGQPSANVQLSGIETLYSTILAEAFKDLEQEEADMIHSCLSLLVTAQRPISVNDYAKLLGTNTLAIREAFKSLHSVVQIPDEGCDDAFILIFHASFVDHLTSKKHHGKKWAIDRTAAHSATAKACFAVMNSMLCFGISGAKTSYRSNENQPEPLELASELAYACTAWGNHVLKAGVPEPLQQQMMEFVKTKKILYWVEALSVLKNVKYAYNTLWAISKVSAK</sequence>
<dbReference type="InterPro" id="IPR027417">
    <property type="entry name" value="P-loop_NTPase"/>
</dbReference>
<evidence type="ECO:0000256" key="1">
    <source>
        <dbReference type="ARBA" id="ARBA00022737"/>
    </source>
</evidence>